<name>M1JJS3_ENCCN</name>
<dbReference type="GO" id="GO:0006281">
    <property type="term" value="P:DNA repair"/>
    <property type="evidence" value="ECO:0007669"/>
    <property type="project" value="InterPro"/>
</dbReference>
<evidence type="ECO:0000259" key="4">
    <source>
        <dbReference type="Pfam" id="PF01336"/>
    </source>
</evidence>
<evidence type="ECO:0000256" key="3">
    <source>
        <dbReference type="ARBA" id="ARBA00023242"/>
    </source>
</evidence>
<dbReference type="PANTHER" id="PTHR13989:SF16">
    <property type="entry name" value="REPLICATION PROTEIN A2"/>
    <property type="match status" value="1"/>
</dbReference>
<dbReference type="Pfam" id="PF01336">
    <property type="entry name" value="tRNA_anti-codon"/>
    <property type="match status" value="1"/>
</dbReference>
<sequence>MWTVPLASLTISGMPEAIWLATLYLLKRSDSLFFITRGQIFGTGNPTPMDRSEGGYIQSSPKRELLGVKTLRTLTIKQIGSCDFDETSSTHLVDSAEVTNVQIIGWVVSSKTSATGSMFVLEDGTGSVDCTFWPGNSYEEEQCKVLEEQNLLKVNGSLRTFNGKRSVSASHLSAVEDSNFVTYHFLSCIYQHLFYTRQLQREEVKNDGAKLDRIQEDILECYRRNQDENGLHINVVIKMLSSKYSESEVRENIDVLLRDCHLYSVDGLEYKTTI</sequence>
<proteinExistence type="predicted"/>
<protein>
    <submittedName>
        <fullName evidence="5">Replication factor a protein 2 32kDa subunit</fullName>
    </submittedName>
</protein>
<evidence type="ECO:0000256" key="2">
    <source>
        <dbReference type="ARBA" id="ARBA00023125"/>
    </source>
</evidence>
<dbReference type="PANTHER" id="PTHR13989">
    <property type="entry name" value="REPLICATION PROTEIN A-RELATED"/>
    <property type="match status" value="1"/>
</dbReference>
<keyword evidence="3" id="KW-0539">Nucleus</keyword>
<dbReference type="InterPro" id="IPR004365">
    <property type="entry name" value="NA-bd_OB_tRNA"/>
</dbReference>
<organism evidence="5">
    <name type="scientific">Encephalitozoon cuniculi</name>
    <name type="common">Microsporidian parasite</name>
    <dbReference type="NCBI Taxonomy" id="6035"/>
    <lineage>
        <taxon>Eukaryota</taxon>
        <taxon>Fungi</taxon>
        <taxon>Fungi incertae sedis</taxon>
        <taxon>Microsporidia</taxon>
        <taxon>Unikaryonidae</taxon>
        <taxon>Encephalitozoon</taxon>
    </lineage>
</organism>
<accession>M1JJS3</accession>
<dbReference type="InterPro" id="IPR040260">
    <property type="entry name" value="RFA2-like"/>
</dbReference>
<feature type="domain" description="OB" evidence="4">
    <location>
        <begin position="101"/>
        <end position="172"/>
    </location>
</feature>
<reference evidence="5" key="1">
    <citation type="journal article" date="2013" name="Eukaryot. Cell">
        <title>Extremely Reduced Levels of Heterozygosity in the Vertebrate Pathogen Encephalitozoon cuniculi.</title>
        <authorList>
            <person name="Selman M."/>
            <person name="Sak B."/>
            <person name="Kvac M."/>
            <person name="Farinelli L."/>
            <person name="Weiss L.M."/>
            <person name="Corradi N."/>
        </authorList>
    </citation>
    <scope>NUCLEOTIDE SEQUENCE</scope>
</reference>
<dbReference type="VEuPathDB" id="MicrosporidiaDB:AEWR_060300"/>
<dbReference type="AlphaFoldDB" id="M1JJS3"/>
<dbReference type="InterPro" id="IPR012340">
    <property type="entry name" value="NA-bd_OB-fold"/>
</dbReference>
<comment type="subcellular location">
    <subcellularLocation>
        <location evidence="1">Nucleus</location>
    </subcellularLocation>
</comment>
<dbReference type="InterPro" id="IPR014646">
    <property type="entry name" value="Rfa2/RPA32"/>
</dbReference>
<dbReference type="EMBL" id="KC513609">
    <property type="protein sequence ID" value="AGE95714.1"/>
    <property type="molecule type" value="Genomic_DNA"/>
</dbReference>
<keyword evidence="2" id="KW-0238">DNA-binding</keyword>
<dbReference type="CDD" id="cd04483">
    <property type="entry name" value="hOBFC1_like"/>
    <property type="match status" value="1"/>
</dbReference>
<dbReference type="GO" id="GO:0003677">
    <property type="term" value="F:DNA binding"/>
    <property type="evidence" value="ECO:0007669"/>
    <property type="project" value="UniProtKB-KW"/>
</dbReference>
<dbReference type="VEuPathDB" id="MicrosporidiaDB:AEWQ_060290"/>
<dbReference type="VEuPathDB" id="MicrosporidiaDB:ECU06_0360"/>
<dbReference type="SUPFAM" id="SSF50249">
    <property type="entry name" value="Nucleic acid-binding proteins"/>
    <property type="match status" value="1"/>
</dbReference>
<evidence type="ECO:0000256" key="1">
    <source>
        <dbReference type="ARBA" id="ARBA00004123"/>
    </source>
</evidence>
<dbReference type="Gene3D" id="2.40.50.140">
    <property type="entry name" value="Nucleic acid-binding proteins"/>
    <property type="match status" value="1"/>
</dbReference>
<dbReference type="Gene3D" id="1.10.10.10">
    <property type="entry name" value="Winged helix-like DNA-binding domain superfamily/Winged helix DNA-binding domain"/>
    <property type="match status" value="1"/>
</dbReference>
<evidence type="ECO:0000313" key="5">
    <source>
        <dbReference type="EMBL" id="AGE95714.1"/>
    </source>
</evidence>
<dbReference type="InterPro" id="IPR036388">
    <property type="entry name" value="WH-like_DNA-bd_sf"/>
</dbReference>
<dbReference type="PIRSF" id="PIRSF036949">
    <property type="entry name" value="RPA32"/>
    <property type="match status" value="1"/>
</dbReference>
<gene>
    <name evidence="5" type="ORF">ECU06_0360</name>
</gene>
<dbReference type="GO" id="GO:0006260">
    <property type="term" value="P:DNA replication"/>
    <property type="evidence" value="ECO:0007669"/>
    <property type="project" value="InterPro"/>
</dbReference>
<dbReference type="GO" id="GO:0005634">
    <property type="term" value="C:nucleus"/>
    <property type="evidence" value="ECO:0007669"/>
    <property type="project" value="UniProtKB-SubCell"/>
</dbReference>
<dbReference type="VEuPathDB" id="MicrosporidiaDB:AEWD_060300"/>
<dbReference type="GO" id="GO:0006310">
    <property type="term" value="P:DNA recombination"/>
    <property type="evidence" value="ECO:0007669"/>
    <property type="project" value="InterPro"/>
</dbReference>
<dbReference type="VEuPathDB" id="MicrosporidiaDB:M970_060300"/>